<gene>
    <name evidence="1" type="ORF">L6452_34302</name>
</gene>
<organism evidence="1 2">
    <name type="scientific">Arctium lappa</name>
    <name type="common">Greater burdock</name>
    <name type="synonym">Lappa major</name>
    <dbReference type="NCBI Taxonomy" id="4217"/>
    <lineage>
        <taxon>Eukaryota</taxon>
        <taxon>Viridiplantae</taxon>
        <taxon>Streptophyta</taxon>
        <taxon>Embryophyta</taxon>
        <taxon>Tracheophyta</taxon>
        <taxon>Spermatophyta</taxon>
        <taxon>Magnoliopsida</taxon>
        <taxon>eudicotyledons</taxon>
        <taxon>Gunneridae</taxon>
        <taxon>Pentapetalae</taxon>
        <taxon>asterids</taxon>
        <taxon>campanulids</taxon>
        <taxon>Asterales</taxon>
        <taxon>Asteraceae</taxon>
        <taxon>Carduoideae</taxon>
        <taxon>Cardueae</taxon>
        <taxon>Arctiinae</taxon>
        <taxon>Arctium</taxon>
    </lineage>
</organism>
<reference evidence="1 2" key="2">
    <citation type="journal article" date="2022" name="Mol. Ecol. Resour.">
        <title>The genomes of chicory, endive, great burdock and yacon provide insights into Asteraceae paleo-polyploidization history and plant inulin production.</title>
        <authorList>
            <person name="Fan W."/>
            <person name="Wang S."/>
            <person name="Wang H."/>
            <person name="Wang A."/>
            <person name="Jiang F."/>
            <person name="Liu H."/>
            <person name="Zhao H."/>
            <person name="Xu D."/>
            <person name="Zhang Y."/>
        </authorList>
    </citation>
    <scope>NUCLEOTIDE SEQUENCE [LARGE SCALE GENOMIC DNA]</scope>
    <source>
        <strain evidence="2">cv. Niubang</strain>
    </source>
</reference>
<accession>A0ACB8YIE0</accession>
<proteinExistence type="predicted"/>
<comment type="caution">
    <text evidence="1">The sequence shown here is derived from an EMBL/GenBank/DDBJ whole genome shotgun (WGS) entry which is preliminary data.</text>
</comment>
<dbReference type="EMBL" id="CM042058">
    <property type="protein sequence ID" value="KAI3685069.1"/>
    <property type="molecule type" value="Genomic_DNA"/>
</dbReference>
<dbReference type="Proteomes" id="UP001055879">
    <property type="component" value="Linkage Group LG12"/>
</dbReference>
<sequence length="97" mass="11173">MIVGRSPMEGCKYSVLSITTTSEKLQSQKKRFHDQEAGAPISFFRRRIRMSKKLLLLKVAIHEMVPPCNNKGRHADANVNFDTRRSNIMVVCNNRLR</sequence>
<keyword evidence="2" id="KW-1185">Reference proteome</keyword>
<evidence type="ECO:0000313" key="2">
    <source>
        <dbReference type="Proteomes" id="UP001055879"/>
    </source>
</evidence>
<name>A0ACB8YIE0_ARCLA</name>
<reference evidence="2" key="1">
    <citation type="journal article" date="2022" name="Mol. Ecol. Resour.">
        <title>The genomes of chicory, endive, great burdock and yacon provide insights into Asteraceae palaeo-polyploidization history and plant inulin production.</title>
        <authorList>
            <person name="Fan W."/>
            <person name="Wang S."/>
            <person name="Wang H."/>
            <person name="Wang A."/>
            <person name="Jiang F."/>
            <person name="Liu H."/>
            <person name="Zhao H."/>
            <person name="Xu D."/>
            <person name="Zhang Y."/>
        </authorList>
    </citation>
    <scope>NUCLEOTIDE SEQUENCE [LARGE SCALE GENOMIC DNA]</scope>
    <source>
        <strain evidence="2">cv. Niubang</strain>
    </source>
</reference>
<evidence type="ECO:0000313" key="1">
    <source>
        <dbReference type="EMBL" id="KAI3685069.1"/>
    </source>
</evidence>
<protein>
    <submittedName>
        <fullName evidence="1">Uncharacterized protein</fullName>
    </submittedName>
</protein>